<keyword evidence="3" id="KW-1185">Reference proteome</keyword>
<name>M0MQ37_HALMO</name>
<feature type="compositionally biased region" description="Polar residues" evidence="1">
    <location>
        <begin position="78"/>
        <end position="90"/>
    </location>
</feature>
<organism evidence="2 3">
    <name type="scientific">Halococcus morrhuae DSM 1307</name>
    <dbReference type="NCBI Taxonomy" id="931277"/>
    <lineage>
        <taxon>Archaea</taxon>
        <taxon>Methanobacteriati</taxon>
        <taxon>Methanobacteriota</taxon>
        <taxon>Stenosarchaea group</taxon>
        <taxon>Halobacteria</taxon>
        <taxon>Halobacteriales</taxon>
        <taxon>Halococcaceae</taxon>
        <taxon>Halococcus</taxon>
    </lineage>
</organism>
<accession>M0MQ37</accession>
<protein>
    <submittedName>
        <fullName evidence="2">Uncharacterized protein</fullName>
    </submittedName>
</protein>
<sequence length="90" mass="9728">MAEVDLFGFIRTCKRLVKQTLATNAGCGGASDENAIEPFEETALAERPEARAAGGRIGNQFVRLDSEDSTVDHVGSGKQRSTRNYPTRIA</sequence>
<dbReference type="Proteomes" id="UP000011568">
    <property type="component" value="Unassembled WGS sequence"/>
</dbReference>
<evidence type="ECO:0000313" key="3">
    <source>
        <dbReference type="Proteomes" id="UP000011568"/>
    </source>
</evidence>
<dbReference type="AlphaFoldDB" id="M0MQ37"/>
<dbReference type="EMBL" id="AOMC01000085">
    <property type="protein sequence ID" value="EMA46854.1"/>
    <property type="molecule type" value="Genomic_DNA"/>
</dbReference>
<reference evidence="2 3" key="1">
    <citation type="journal article" date="2014" name="PLoS Genet.">
        <title>Phylogenetically driven sequencing of extremely halophilic archaea reveals strategies for static and dynamic osmo-response.</title>
        <authorList>
            <person name="Becker E.A."/>
            <person name="Seitzer P.M."/>
            <person name="Tritt A."/>
            <person name="Larsen D."/>
            <person name="Krusor M."/>
            <person name="Yao A.I."/>
            <person name="Wu D."/>
            <person name="Madern D."/>
            <person name="Eisen J.A."/>
            <person name="Darling A.E."/>
            <person name="Facciotti M.T."/>
        </authorList>
    </citation>
    <scope>NUCLEOTIDE SEQUENCE [LARGE SCALE GENOMIC DNA]</scope>
    <source>
        <strain evidence="2 3">DSM 1307</strain>
    </source>
</reference>
<dbReference type="PATRIC" id="fig|931277.6.peg.1106"/>
<evidence type="ECO:0000256" key="1">
    <source>
        <dbReference type="SAM" id="MobiDB-lite"/>
    </source>
</evidence>
<feature type="region of interest" description="Disordered" evidence="1">
    <location>
        <begin position="46"/>
        <end position="90"/>
    </location>
</feature>
<evidence type="ECO:0000313" key="2">
    <source>
        <dbReference type="EMBL" id="EMA46854.1"/>
    </source>
</evidence>
<gene>
    <name evidence="2" type="ORF">C448_05663</name>
</gene>
<proteinExistence type="predicted"/>
<comment type="caution">
    <text evidence="2">The sequence shown here is derived from an EMBL/GenBank/DDBJ whole genome shotgun (WGS) entry which is preliminary data.</text>
</comment>